<sequence length="829" mass="92543">MQSSFENTSLSSDDSVGLASYSPFSTFSREIFWSRLFSSGSLHFRKPCPILSSSTLFCPVSSQRCHPFPAPTSGSFSVSLQSFVFSDNLGVGSFVDDTFSSSCITSDDKRRFTDSDFRNSLFENSILSNFPYTNVSPLVFSFLSPLFDSTMDSTDFSKYFSHIESYSFTSFHTLSLDLLPSLVCTSSTSVSLLLDPESITASSSVWRNSGDQHDNSLSPLANLSDIARLRRSCQTFTPPSNLSILPCILSNHSIQVYHHRRTTNQVTSLKSLRTTGPTYLCAPSGVVVKDCRSENSCRSVHSYSTSPVSYSAPYYYVYDTNSSTTENIPSLKTFVVSECCLQLDCVCPLVHSLLWEDSHLDNKPIFMVSDKHRKSENSFRVKLTQSQQCPSVLSPIPETGTVELRNEYTMLGSMEEGKCSNTIHAADLKDALLVISNSTDDSCELIDSLRYDWPLYGGVSSVHTTISDILFTPSLTSYTFRLKRLASSEWSVNSTEQLLRTFLTGACSDPESADEHNSDISLPVFRLSSITKQSLVSDLSLTTYIHPGRTSVPPSSSTYLSRCHIIEESNVPSLYSTTGKNSVKTLFSINDRPSSSDSITSNLTFGSRPHTHTQRKQSYYEEVIPQVKTNRISGDKRTPIFDAKNSPIARDYDIHTNRMLVSCLPAQEYQSIDPVKHCRCVTPKRTVNNRLIYHCKTKPQPCLCHKPRYCVAPVERLPSETKCCSLPPNSQKSRDTCRMQPVKQDRYTSVVYQAPCLGGRLIIDTIPRAYNALDLRSSECHCPRPAQTFVDSRYMDLIKPRSINHVFGGCKNMILEPSEASCKDCAHQK</sequence>
<protein>
    <submittedName>
        <fullName evidence="1">Uncharacterized protein</fullName>
    </submittedName>
</protein>
<evidence type="ECO:0000313" key="1">
    <source>
        <dbReference type="EMBL" id="KAF7234681.1"/>
    </source>
</evidence>
<dbReference type="EMBL" id="JTDE01008932">
    <property type="protein sequence ID" value="KAF7234681.1"/>
    <property type="molecule type" value="Genomic_DNA"/>
</dbReference>
<evidence type="ECO:0000313" key="2">
    <source>
        <dbReference type="Proteomes" id="UP000822476"/>
    </source>
</evidence>
<dbReference type="AlphaFoldDB" id="A0A8S9YL60"/>
<name>A0A8S9YL60_9TREM</name>
<gene>
    <name evidence="1" type="ORF">EG68_11157</name>
</gene>
<accession>A0A8S9YL60</accession>
<proteinExistence type="predicted"/>
<organism evidence="1 2">
    <name type="scientific">Paragonimus skrjabini miyazakii</name>
    <dbReference type="NCBI Taxonomy" id="59628"/>
    <lineage>
        <taxon>Eukaryota</taxon>
        <taxon>Metazoa</taxon>
        <taxon>Spiralia</taxon>
        <taxon>Lophotrochozoa</taxon>
        <taxon>Platyhelminthes</taxon>
        <taxon>Trematoda</taxon>
        <taxon>Digenea</taxon>
        <taxon>Plagiorchiida</taxon>
        <taxon>Troglotremata</taxon>
        <taxon>Troglotrematidae</taxon>
        <taxon>Paragonimus</taxon>
    </lineage>
</organism>
<reference evidence="1" key="1">
    <citation type="submission" date="2019-07" db="EMBL/GenBank/DDBJ databases">
        <title>Annotation for the trematode Paragonimus miyazaki's.</title>
        <authorList>
            <person name="Choi Y.-J."/>
        </authorList>
    </citation>
    <scope>NUCLEOTIDE SEQUENCE</scope>
    <source>
        <strain evidence="1">Japan</strain>
    </source>
</reference>
<dbReference type="Proteomes" id="UP000822476">
    <property type="component" value="Unassembled WGS sequence"/>
</dbReference>
<keyword evidence="2" id="KW-1185">Reference proteome</keyword>
<comment type="caution">
    <text evidence="1">The sequence shown here is derived from an EMBL/GenBank/DDBJ whole genome shotgun (WGS) entry which is preliminary data.</text>
</comment>